<dbReference type="InterPro" id="IPR036465">
    <property type="entry name" value="vWFA_dom_sf"/>
</dbReference>
<dbReference type="PANTHER" id="PTHR39338">
    <property type="entry name" value="BLL5662 PROTEIN-RELATED"/>
    <property type="match status" value="1"/>
</dbReference>
<dbReference type="Gene3D" id="3.40.50.410">
    <property type="entry name" value="von Willebrand factor, type A domain"/>
    <property type="match status" value="1"/>
</dbReference>
<accession>W6K1E9</accession>
<evidence type="ECO:0000259" key="2">
    <source>
        <dbReference type="SMART" id="SM00327"/>
    </source>
</evidence>
<gene>
    <name evidence="3" type="ORF">BN11_4930008</name>
</gene>
<proteinExistence type="predicted"/>
<organism evidence="3 4">
    <name type="scientific">Nostocoides australiense Ben110</name>
    <dbReference type="NCBI Taxonomy" id="1193182"/>
    <lineage>
        <taxon>Bacteria</taxon>
        <taxon>Bacillati</taxon>
        <taxon>Actinomycetota</taxon>
        <taxon>Actinomycetes</taxon>
        <taxon>Micrococcales</taxon>
        <taxon>Intrasporangiaceae</taxon>
        <taxon>Nostocoides</taxon>
    </lineage>
</organism>
<dbReference type="PIRSF" id="PIRSF010256">
    <property type="entry name" value="CoxE_vWa"/>
    <property type="match status" value="1"/>
</dbReference>
<evidence type="ECO:0000313" key="3">
    <source>
        <dbReference type="EMBL" id="CCH74881.1"/>
    </source>
</evidence>
<comment type="caution">
    <text evidence="3">The sequence shown here is derived from an EMBL/GenBank/DDBJ whole genome shotgun (WGS) entry which is preliminary data.</text>
</comment>
<dbReference type="CDD" id="cd00198">
    <property type="entry name" value="vWFA"/>
    <property type="match status" value="1"/>
</dbReference>
<sequence>MDLALPRPPEEMLLGFTLALRAAGVDITADRERAYLRAAAALGLDDPHGCYHAGRATLCGSPADLERHDTVYAAWFGGKTAVAGQRFRPPAPTAPAALAEVGEGGTESDQQESQVAQASSHEVLRQRDVATLSAGEKAELGRLFTRIQPRAPRRWSHRRTPARRGEVDPARTLREMLRRLGEPGRVRHRRRAPRPRRVVMLIDVSGSMSPYADALLRLAHRFVSTGLPVEVFTFGTRLTHITRPLRRRDPDQALVAAGDAIPDWSGGTRLAEGIKIFLERWGRRGTARGAVVVVFSDGWERSDPEALGEQMRRLRVLAHRVIWVNPHRGLAGYAPVQAGIRAVLPYCDDFLAGHSLATFEEMTEVIAGA</sequence>
<reference evidence="3 4" key="1">
    <citation type="journal article" date="2013" name="ISME J.">
        <title>A metabolic model for members of the genus Tetrasphaera involved in enhanced biological phosphorus removal.</title>
        <authorList>
            <person name="Kristiansen R."/>
            <person name="Nguyen H.T.T."/>
            <person name="Saunders A.M."/>
            <person name="Nielsen J.L."/>
            <person name="Wimmer R."/>
            <person name="Le V.Q."/>
            <person name="McIlroy S.J."/>
            <person name="Petrovski S."/>
            <person name="Seviour R.J."/>
            <person name="Calteau A."/>
            <person name="Nielsen K.L."/>
            <person name="Nielsen P.H."/>
        </authorList>
    </citation>
    <scope>NUCLEOTIDE SEQUENCE [LARGE SCALE GENOMIC DNA]</scope>
    <source>
        <strain evidence="3 4">Ben110</strain>
    </source>
</reference>
<dbReference type="SMART" id="SM00327">
    <property type="entry name" value="VWA"/>
    <property type="match status" value="1"/>
</dbReference>
<feature type="region of interest" description="Disordered" evidence="1">
    <location>
        <begin position="86"/>
        <end position="123"/>
    </location>
</feature>
<dbReference type="Pfam" id="PF05762">
    <property type="entry name" value="VWA_CoxE"/>
    <property type="match status" value="1"/>
</dbReference>
<keyword evidence="4" id="KW-1185">Reference proteome</keyword>
<dbReference type="InterPro" id="IPR008912">
    <property type="entry name" value="Uncharacterised_CoxE"/>
</dbReference>
<feature type="domain" description="VWFA" evidence="2">
    <location>
        <begin position="195"/>
        <end position="363"/>
    </location>
</feature>
<evidence type="ECO:0000313" key="4">
    <source>
        <dbReference type="Proteomes" id="UP000035763"/>
    </source>
</evidence>
<dbReference type="InterPro" id="IPR011195">
    <property type="entry name" value="UCP010256"/>
</dbReference>
<evidence type="ECO:0000256" key="1">
    <source>
        <dbReference type="SAM" id="MobiDB-lite"/>
    </source>
</evidence>
<dbReference type="SUPFAM" id="SSF53300">
    <property type="entry name" value="vWA-like"/>
    <property type="match status" value="1"/>
</dbReference>
<dbReference type="EMBL" id="CAJA01000438">
    <property type="protein sequence ID" value="CCH74881.1"/>
    <property type="molecule type" value="Genomic_DNA"/>
</dbReference>
<dbReference type="Proteomes" id="UP000035763">
    <property type="component" value="Unassembled WGS sequence"/>
</dbReference>
<dbReference type="InterPro" id="IPR002035">
    <property type="entry name" value="VWF_A"/>
</dbReference>
<dbReference type="PANTHER" id="PTHR39338:SF6">
    <property type="entry name" value="BLL5662 PROTEIN"/>
    <property type="match status" value="1"/>
</dbReference>
<name>W6K1E9_9MICO</name>
<feature type="compositionally biased region" description="Polar residues" evidence="1">
    <location>
        <begin position="107"/>
        <end position="120"/>
    </location>
</feature>
<dbReference type="AlphaFoldDB" id="W6K1E9"/>
<protein>
    <submittedName>
        <fullName evidence="3">VWA domain containing CoxE-like family protein</fullName>
    </submittedName>
</protein>
<dbReference type="STRING" id="1193182.BN11_4930008"/>
<dbReference type="OrthoDB" id="9790469at2"/>